<dbReference type="Pfam" id="PF18962">
    <property type="entry name" value="Por_Secre_tail"/>
    <property type="match status" value="1"/>
</dbReference>
<proteinExistence type="predicted"/>
<accession>A0ABN1JM15</accession>
<dbReference type="Proteomes" id="UP001500736">
    <property type="component" value="Unassembled WGS sequence"/>
</dbReference>
<evidence type="ECO:0000259" key="2">
    <source>
        <dbReference type="Pfam" id="PF18962"/>
    </source>
</evidence>
<evidence type="ECO:0000313" key="3">
    <source>
        <dbReference type="EMBL" id="GAA0742533.1"/>
    </source>
</evidence>
<dbReference type="Gene3D" id="2.60.40.3080">
    <property type="match status" value="1"/>
</dbReference>
<reference evidence="3 4" key="1">
    <citation type="journal article" date="2019" name="Int. J. Syst. Evol. Microbiol.">
        <title>The Global Catalogue of Microorganisms (GCM) 10K type strain sequencing project: providing services to taxonomists for standard genome sequencing and annotation.</title>
        <authorList>
            <consortium name="The Broad Institute Genomics Platform"/>
            <consortium name="The Broad Institute Genome Sequencing Center for Infectious Disease"/>
            <person name="Wu L."/>
            <person name="Ma J."/>
        </authorList>
    </citation>
    <scope>NUCLEOTIDE SEQUENCE [LARGE SCALE GENOMIC DNA]</scope>
    <source>
        <strain evidence="3 4">JCM 15976</strain>
    </source>
</reference>
<keyword evidence="1" id="KW-0732">Signal</keyword>
<evidence type="ECO:0000313" key="4">
    <source>
        <dbReference type="Proteomes" id="UP001500736"/>
    </source>
</evidence>
<feature type="domain" description="Secretion system C-terminal sorting" evidence="2">
    <location>
        <begin position="123"/>
        <end position="196"/>
    </location>
</feature>
<comment type="caution">
    <text evidence="3">The sequence shown here is derived from an EMBL/GenBank/DDBJ whole genome shotgun (WGS) entry which is preliminary data.</text>
</comment>
<organism evidence="3 4">
    <name type="scientific">Gaetbulibacter jejuensis</name>
    <dbReference type="NCBI Taxonomy" id="584607"/>
    <lineage>
        <taxon>Bacteria</taxon>
        <taxon>Pseudomonadati</taxon>
        <taxon>Bacteroidota</taxon>
        <taxon>Flavobacteriia</taxon>
        <taxon>Flavobacteriales</taxon>
        <taxon>Flavobacteriaceae</taxon>
        <taxon>Gaetbulibacter</taxon>
    </lineage>
</organism>
<evidence type="ECO:0000256" key="1">
    <source>
        <dbReference type="ARBA" id="ARBA00022729"/>
    </source>
</evidence>
<dbReference type="EMBL" id="BAAAGF010000002">
    <property type="protein sequence ID" value="GAA0742533.1"/>
    <property type="molecule type" value="Genomic_DNA"/>
</dbReference>
<name>A0ABN1JM15_9FLAO</name>
<dbReference type="RefSeq" id="WP_343797064.1">
    <property type="nucleotide sequence ID" value="NZ_BAAAGF010000002.1"/>
</dbReference>
<protein>
    <recommendedName>
        <fullName evidence="2">Secretion system C-terminal sorting domain-containing protein</fullName>
    </recommendedName>
</protein>
<sequence>MKNNYYLFLLLIIGLFGFNKVNAQSCPPTGFSNGSSLYFFYDSGTSLCENRPTTVNVGTSVFTLSSCDDEYSIYGLTSGDPVAPPNTFIADFGYATCEYTDGTLTNETLSIKQVEAIFNSLRVFPNPVTTGNTLNVKFQSNVSASINIYSVTGKLVLTENTDNLSVKPLSISNLPNGIYMVQITSNNLSISKKVVVMR</sequence>
<keyword evidence="4" id="KW-1185">Reference proteome</keyword>
<dbReference type="NCBIfam" id="TIGR04183">
    <property type="entry name" value="Por_Secre_tail"/>
    <property type="match status" value="1"/>
</dbReference>
<gene>
    <name evidence="3" type="ORF">GCM10009431_14640</name>
</gene>
<dbReference type="InterPro" id="IPR026444">
    <property type="entry name" value="Secre_tail"/>
</dbReference>